<feature type="domain" description="Glycosyl transferase family 25" evidence="1">
    <location>
        <begin position="2"/>
        <end position="120"/>
    </location>
</feature>
<dbReference type="RefSeq" id="WP_107846056.1">
    <property type="nucleotide sequence ID" value="NZ_QBKS01000001.1"/>
</dbReference>
<protein>
    <submittedName>
        <fullName evidence="2">GR25 family glycosyltransferase involved in LPS biosynthesis</fullName>
    </submittedName>
</protein>
<name>A0A2T6BPK7_9RHOB</name>
<evidence type="ECO:0000313" key="2">
    <source>
        <dbReference type="EMBL" id="PTX58009.1"/>
    </source>
</evidence>
<evidence type="ECO:0000259" key="1">
    <source>
        <dbReference type="Pfam" id="PF01755"/>
    </source>
</evidence>
<reference evidence="2 3" key="1">
    <citation type="submission" date="2018-04" db="EMBL/GenBank/DDBJ databases">
        <title>Genomic Encyclopedia of Archaeal and Bacterial Type Strains, Phase II (KMG-II): from individual species to whole genera.</title>
        <authorList>
            <person name="Goeker M."/>
        </authorList>
    </citation>
    <scope>NUCLEOTIDE SEQUENCE [LARGE SCALE GENOMIC DNA]</scope>
    <source>
        <strain evidence="2 3">DSM 100977</strain>
    </source>
</reference>
<dbReference type="GO" id="GO:0016740">
    <property type="term" value="F:transferase activity"/>
    <property type="evidence" value="ECO:0007669"/>
    <property type="project" value="UniProtKB-KW"/>
</dbReference>
<keyword evidence="2" id="KW-0808">Transferase</keyword>
<accession>A0A2T6BPK7</accession>
<organism evidence="2 3">
    <name type="scientific">Litoreibacter ponti</name>
    <dbReference type="NCBI Taxonomy" id="1510457"/>
    <lineage>
        <taxon>Bacteria</taxon>
        <taxon>Pseudomonadati</taxon>
        <taxon>Pseudomonadota</taxon>
        <taxon>Alphaproteobacteria</taxon>
        <taxon>Rhodobacterales</taxon>
        <taxon>Roseobacteraceae</taxon>
        <taxon>Litoreibacter</taxon>
    </lineage>
</organism>
<dbReference type="CDD" id="cd06532">
    <property type="entry name" value="Glyco_transf_25"/>
    <property type="match status" value="1"/>
</dbReference>
<dbReference type="EMBL" id="QBKS01000001">
    <property type="protein sequence ID" value="PTX58009.1"/>
    <property type="molecule type" value="Genomic_DNA"/>
</dbReference>
<dbReference type="OrthoDB" id="259382at2"/>
<sequence length="236" mass="25969">MEGFIIHLARATARRAQVDQLIEALPFPAQAWPACDGSVPGALDGMRAEEALFQPKFPFALSNGEVACFESHRAIWRHIVDQKLPAAMVFEDDVGIDPDVFARAADLAQRHIAEHGYIQFQTRPVPSDATEITSDGTVKLLRPVVVPLRASAQMISRDAATALLQSAQSIDRPVDVLVQMFWETGVRPVVVSPSGVHDLPGPTTIQGKRGLAEKLNAEIQRPLFRRKMRQLSKKHG</sequence>
<dbReference type="Proteomes" id="UP000243978">
    <property type="component" value="Unassembled WGS sequence"/>
</dbReference>
<proteinExistence type="predicted"/>
<keyword evidence="3" id="KW-1185">Reference proteome</keyword>
<comment type="caution">
    <text evidence="2">The sequence shown here is derived from an EMBL/GenBank/DDBJ whole genome shotgun (WGS) entry which is preliminary data.</text>
</comment>
<evidence type="ECO:0000313" key="3">
    <source>
        <dbReference type="Proteomes" id="UP000243978"/>
    </source>
</evidence>
<dbReference type="InterPro" id="IPR002654">
    <property type="entry name" value="Glyco_trans_25"/>
</dbReference>
<dbReference type="AlphaFoldDB" id="A0A2T6BPK7"/>
<gene>
    <name evidence="2" type="ORF">C8N43_2685</name>
</gene>
<dbReference type="Pfam" id="PF01755">
    <property type="entry name" value="Glyco_transf_25"/>
    <property type="match status" value="1"/>
</dbReference>